<dbReference type="Gene3D" id="1.10.540.10">
    <property type="entry name" value="Acyl-CoA dehydrogenase/oxidase, N-terminal domain"/>
    <property type="match status" value="1"/>
</dbReference>
<reference evidence="6 7" key="1">
    <citation type="submission" date="2015-03" db="EMBL/GenBank/DDBJ databases">
        <title>Genomics and transcriptomics of the oil-accumulating basidiomycete yeast T. oleaginosus allow insights into substrate utilization and the diverse evolutionary trajectories of mating systems in fungi.</title>
        <authorList>
            <consortium name="DOE Joint Genome Institute"/>
            <person name="Kourist R."/>
            <person name="Kracht O."/>
            <person name="Bracharz F."/>
            <person name="Lipzen A."/>
            <person name="Nolan M."/>
            <person name="Ohm R."/>
            <person name="Grigoriev I."/>
            <person name="Sun S."/>
            <person name="Heitman J."/>
            <person name="Bruck T."/>
            <person name="Nowrousian M."/>
        </authorList>
    </citation>
    <scope>NUCLEOTIDE SEQUENCE [LARGE SCALE GENOMIC DNA]</scope>
    <source>
        <strain evidence="6 7">IBC0246</strain>
    </source>
</reference>
<evidence type="ECO:0000256" key="4">
    <source>
        <dbReference type="ARBA" id="ARBA00023128"/>
    </source>
</evidence>
<evidence type="ECO:0000256" key="2">
    <source>
        <dbReference type="ARBA" id="ARBA00022946"/>
    </source>
</evidence>
<dbReference type="GO" id="GO:0046949">
    <property type="term" value="P:fatty-acyl-CoA biosynthetic process"/>
    <property type="evidence" value="ECO:0007669"/>
    <property type="project" value="TreeGrafter"/>
</dbReference>
<dbReference type="Pfam" id="PF02771">
    <property type="entry name" value="Acyl-CoA_dh_N"/>
    <property type="match status" value="1"/>
</dbReference>
<dbReference type="InterPro" id="IPR009100">
    <property type="entry name" value="AcylCoA_DH/oxidase_NM_dom_sf"/>
</dbReference>
<dbReference type="SUPFAM" id="SSF56645">
    <property type="entry name" value="Acyl-CoA dehydrogenase NM domain-like"/>
    <property type="match status" value="1"/>
</dbReference>
<organism evidence="6 7">
    <name type="scientific">Cutaneotrichosporon oleaginosum</name>
    <dbReference type="NCBI Taxonomy" id="879819"/>
    <lineage>
        <taxon>Eukaryota</taxon>
        <taxon>Fungi</taxon>
        <taxon>Dikarya</taxon>
        <taxon>Basidiomycota</taxon>
        <taxon>Agaricomycotina</taxon>
        <taxon>Tremellomycetes</taxon>
        <taxon>Trichosporonales</taxon>
        <taxon>Trichosporonaceae</taxon>
        <taxon>Cutaneotrichosporon</taxon>
    </lineage>
</organism>
<dbReference type="GO" id="GO:0004361">
    <property type="term" value="F:glutaryl-CoA dehydrogenase activity"/>
    <property type="evidence" value="ECO:0007669"/>
    <property type="project" value="TreeGrafter"/>
</dbReference>
<gene>
    <name evidence="6" type="ORF">CC85DRAFT_289462</name>
</gene>
<keyword evidence="2" id="KW-0809">Transit peptide</keyword>
<dbReference type="AlphaFoldDB" id="A0A0J1AT49"/>
<sequence>MPRRSLRPVCSRGGGRWVRVLRSTVRVPQSLTAQEQIDKDILKEMGALGLLGPTIKGYGCAGTNYVSYGLIMREIEK</sequence>
<dbReference type="OrthoDB" id="435240at2759"/>
<dbReference type="STRING" id="879819.A0A0J1AT49"/>
<dbReference type="GO" id="GO:0033539">
    <property type="term" value="P:fatty acid beta-oxidation using acyl-CoA dehydrogenase"/>
    <property type="evidence" value="ECO:0007669"/>
    <property type="project" value="TreeGrafter"/>
</dbReference>
<dbReference type="PANTHER" id="PTHR42807:SF1">
    <property type="entry name" value="GLUTARYL-COA DEHYDROGENASE, MITOCHONDRIAL"/>
    <property type="match status" value="1"/>
</dbReference>
<evidence type="ECO:0000313" key="7">
    <source>
        <dbReference type="Proteomes" id="UP000053611"/>
    </source>
</evidence>
<dbReference type="GO" id="GO:0005739">
    <property type="term" value="C:mitochondrion"/>
    <property type="evidence" value="ECO:0007669"/>
    <property type="project" value="UniProtKB-SubCell"/>
</dbReference>
<feature type="domain" description="Acyl-CoA dehydrogenase/oxidase N-terminal" evidence="5">
    <location>
        <begin position="29"/>
        <end position="76"/>
    </location>
</feature>
<protein>
    <recommendedName>
        <fullName evidence="5">Acyl-CoA dehydrogenase/oxidase N-terminal domain-containing protein</fullName>
    </recommendedName>
</protein>
<evidence type="ECO:0000256" key="3">
    <source>
        <dbReference type="ARBA" id="ARBA00023002"/>
    </source>
</evidence>
<keyword evidence="4" id="KW-0496">Mitochondrion</keyword>
<name>A0A0J1AT49_9TREE</name>
<keyword evidence="7" id="KW-1185">Reference proteome</keyword>
<dbReference type="EMBL" id="KQ087301">
    <property type="protein sequence ID" value="KLT38489.1"/>
    <property type="molecule type" value="Genomic_DNA"/>
</dbReference>
<comment type="subcellular location">
    <subcellularLocation>
        <location evidence="1">Mitochondrion</location>
    </subcellularLocation>
</comment>
<keyword evidence="3" id="KW-0560">Oxidoreductase</keyword>
<dbReference type="Proteomes" id="UP000053611">
    <property type="component" value="Unassembled WGS sequence"/>
</dbReference>
<dbReference type="InterPro" id="IPR052033">
    <property type="entry name" value="Glutaryl-CoA_DH_mitochondrial"/>
</dbReference>
<evidence type="ECO:0000256" key="1">
    <source>
        <dbReference type="ARBA" id="ARBA00004173"/>
    </source>
</evidence>
<evidence type="ECO:0000259" key="5">
    <source>
        <dbReference type="Pfam" id="PF02771"/>
    </source>
</evidence>
<dbReference type="InterPro" id="IPR037069">
    <property type="entry name" value="AcylCoA_DH/ox_N_sf"/>
</dbReference>
<evidence type="ECO:0000313" key="6">
    <source>
        <dbReference type="EMBL" id="KLT38489.1"/>
    </source>
</evidence>
<accession>A0A0J1AT49</accession>
<dbReference type="InterPro" id="IPR013786">
    <property type="entry name" value="AcylCoA_DH/ox_N"/>
</dbReference>
<dbReference type="PANTHER" id="PTHR42807">
    <property type="entry name" value="GLUTARYL-COA DEHYDROGENASE, MITOCHONDRIAL"/>
    <property type="match status" value="1"/>
</dbReference>
<dbReference type="GO" id="GO:0050660">
    <property type="term" value="F:flavin adenine dinucleotide binding"/>
    <property type="evidence" value="ECO:0007669"/>
    <property type="project" value="InterPro"/>
</dbReference>
<dbReference type="GO" id="GO:0000062">
    <property type="term" value="F:fatty-acyl-CoA binding"/>
    <property type="evidence" value="ECO:0007669"/>
    <property type="project" value="TreeGrafter"/>
</dbReference>
<proteinExistence type="predicted"/>